<organism evidence="2 3">
    <name type="scientific">Brassica cretica</name>
    <name type="common">Mustard</name>
    <dbReference type="NCBI Taxonomy" id="69181"/>
    <lineage>
        <taxon>Eukaryota</taxon>
        <taxon>Viridiplantae</taxon>
        <taxon>Streptophyta</taxon>
        <taxon>Embryophyta</taxon>
        <taxon>Tracheophyta</taxon>
        <taxon>Spermatophyta</taxon>
        <taxon>Magnoliopsida</taxon>
        <taxon>eudicotyledons</taxon>
        <taxon>Gunneridae</taxon>
        <taxon>Pentapetalae</taxon>
        <taxon>rosids</taxon>
        <taxon>malvids</taxon>
        <taxon>Brassicales</taxon>
        <taxon>Brassicaceae</taxon>
        <taxon>Brassiceae</taxon>
        <taxon>Brassica</taxon>
    </lineage>
</organism>
<dbReference type="EMBL" id="QGKX02001521">
    <property type="protein sequence ID" value="KAF3505909.1"/>
    <property type="molecule type" value="Genomic_DNA"/>
</dbReference>
<evidence type="ECO:0000256" key="1">
    <source>
        <dbReference type="SAM" id="MobiDB-lite"/>
    </source>
</evidence>
<dbReference type="AlphaFoldDB" id="A0A8S9NQW4"/>
<gene>
    <name evidence="2" type="ORF">F2Q69_00005903</name>
</gene>
<feature type="region of interest" description="Disordered" evidence="1">
    <location>
        <begin position="637"/>
        <end position="661"/>
    </location>
</feature>
<sequence>MRMRITLKKKSYPGQFAIPCTVKGIETQEHQSASYLGLWQTIWVCRWSLRMNCSLLWIVPRGTHEELAFLSTVGEVCNLQTNQLCLTLIDLNAHYDPIQVKTPQTISRRINDPGIIAACHCGAEYETEYSSSVETHTATSIDSGHQAFLSTVGALCNLQTNQLCLTLIDPNAHYDPIPVKKPQTISRRINDPGMIAACHCGTEYETDYSASIETHSATSIDNEYDEDYEEERATEYRVILDGEEKLLHNSSWKRNAPSIDMTRSPSIDTQPHQRNRKRASTDTAYYKSIDTKVNHVREGDYSIGSWVDGHHHESFAVETSIYAPGENKLQDGFTDEELLNMQRRDETDQIQAEAAWERTRFSHPIDRAIHPSMDTRRPQSIDINNTMSIDNRSIPITTVKNPDGYAKAIDGRTLYVSREDIVDILQTANRADNLFMHQRNNPEQKTTKESYDTTGGINKGCIQRSRHTTPPSIDVDVPTSVDRQLEFGRRAFDFYGTRRFYWEEKDEYGVYRDDRRYARDLDGHTIPVHNKDIRRILERASRDEPAYICLPEHANSFTQTKLVPEIYGEQEKNKEAFQMKLDGVYYPLNDSISWLTTCMEEMKQDIAIIQHATDVARPPSIDIRQHISIDRHHHTSIDNRMPESVDDNPPRPHTMKSQQKVYTREEIDQFVEGIYRDLEATEERLDGRCDDIYFPMDLNISALTFKIEAIEGELVEIQSYITRQPEASSSIDRPNNKSTDIHHRTSVDDATNRGRLVPKRTSDMSDTVPLRGDLS</sequence>
<accession>A0A8S9NQW4</accession>
<feature type="compositionally biased region" description="Basic and acidic residues" evidence="1">
    <location>
        <begin position="739"/>
        <end position="752"/>
    </location>
</feature>
<dbReference type="Proteomes" id="UP000712600">
    <property type="component" value="Unassembled WGS sequence"/>
</dbReference>
<evidence type="ECO:0000313" key="3">
    <source>
        <dbReference type="Proteomes" id="UP000712600"/>
    </source>
</evidence>
<feature type="compositionally biased region" description="Polar residues" evidence="1">
    <location>
        <begin position="261"/>
        <end position="272"/>
    </location>
</feature>
<feature type="region of interest" description="Disordered" evidence="1">
    <location>
        <begin position="724"/>
        <end position="775"/>
    </location>
</feature>
<feature type="region of interest" description="Disordered" evidence="1">
    <location>
        <begin position="255"/>
        <end position="281"/>
    </location>
</feature>
<evidence type="ECO:0000313" key="2">
    <source>
        <dbReference type="EMBL" id="KAF3505909.1"/>
    </source>
</evidence>
<protein>
    <submittedName>
        <fullName evidence="2">Uncharacterized protein</fullName>
    </submittedName>
</protein>
<proteinExistence type="predicted"/>
<feature type="compositionally biased region" description="Polar residues" evidence="1">
    <location>
        <begin position="724"/>
        <end position="738"/>
    </location>
</feature>
<reference evidence="2" key="1">
    <citation type="submission" date="2019-12" db="EMBL/GenBank/DDBJ databases">
        <title>Genome sequencing and annotation of Brassica cretica.</title>
        <authorList>
            <person name="Studholme D.J."/>
            <person name="Sarris P."/>
        </authorList>
    </citation>
    <scope>NUCLEOTIDE SEQUENCE</scope>
    <source>
        <strain evidence="2">PFS-109/04</strain>
        <tissue evidence="2">Leaf</tissue>
    </source>
</reference>
<name>A0A8S9NQW4_BRACR</name>
<comment type="caution">
    <text evidence="2">The sequence shown here is derived from an EMBL/GenBank/DDBJ whole genome shotgun (WGS) entry which is preliminary data.</text>
</comment>